<sequence length="1585" mass="169511">MRKQLKTENPSLAGGTELVVRAPLRQGMVPSLESVTYRSRTQALLRLLHAGRRGSHEYQLFRAMSDAVERVGAIHSVRVAVLEPQGEVMLSVNFDGPFEAYVRVIWQKASRLLDLIFCNTQNYPLGWRSSHSVWRDWLESVRVDTPFFYALPGQTYQDGQYLAVHERLQRRSPDDLALARLAVPEAEQIAWDLVLTTTEPGGEGPPEDTLSGPRAAIRQGLQSLAGLYRLADLYPPGTADGQVLLDAAHELLPEFARLQHIDAFAEATDKAATRFRDQLAWFRQTNPRPALRVPPPLADAPVLPLANVQGGVLAPFPNVSHGLLCLVALDLPAGGAALIEKALPLLGSGDQVPALHSVVLNIAFTAEGLRACGLDERSLAGLPHEFRQGMANRCGLLGDLRHNHPRRWTLPPLNGEAGLDPAWKATPTTPVVPTELVHVLLQWRWIAAQDPSDTAVADTTTPTRALADAARHLLAGLDGVRLLSVQWMSRVDDQGRRLDHFGFADGQSQPVYDRASAGTIFPNQVAPGEVLVGHDNAADHAADLPENRDPARAWLRDGSYLVVRKLGLDTATYRQAVDSAAEANKLDRQLVLGKMMGRWPQGSAYPGHPMVAADPATPNDFDYADDALGQGCPFAAHIRLANPRRSVSTEADDAGSLTETPGGRPPRMVRTGLPFGPKAPDWPSPGSGGPLDDGQDRGLVFMAYNASIAEQFEVVQRWLSGGNSTGIASAHADPFTAVPRQGHARMFRFEHQGKVVRMPLDGSAAVDAPVRSITRLQWGLYLFAPARSGLQWLAQQARQASPTAPPVPWDAADGARTIRQLLQLEQDAGAERAALAWKAALEDPEAVADWRSASVWAAIRQFHGGALRTPYGVLVASETLVNEVLRNAHGHVTVDGYQQRLRDSIGEIYLGLDDGSAYQQQSAACNRAIMALDFDHGFTPAFEAARDALAAFVQDAQDRAADDRSSRWDLALDARELIDAVLAALCENWFGLSELGGHFVRGGSSWPADGADCGMTPRYPGHFTAASRATFQPAPGDLARRLSRNHGQAVRRAMQAFLAANMATTAPVTRAVLDDVITRAGPGGQPDLDLAGRTIAGALMGFLPTTSGSLRRILAEWLQDGTLAALRASHPAAAGWNVPADARQRMHARLRETMQARPVPELIWRTARRAHVLQDGSEPACSVEAGDTVVLALVSATQQALARGGGDVMPIFGGRRDMPTSPTHACPGYLAAMGVIVGVLAAVAARQDTLRSGAASGVLYFDGPMPAAAPGDPAAAGGTSRSTTVQTETLKTFSAALKLPLTGTADPVAALFAPGTKGRLLGWGDSWINNPLAQGRNLHDALEAMGYDTSGMGTPFSFGTLLSSMAKENPKAPFPGPIWRHIRQALLAASDPVQPRPLPLAVIVSGGGNDVHREDGNGRIPLFEMLNPKAVGTPFFNGQKDQFIQGRLAGDLRAALGLLVGATKGAIPVLVTGYDHPIPDGRPALSIKKAPLQPPISARGYSVAEGRQIMEALITELNGQIATVVGEFSQSNVHAANLTGTLTSPDHTLDWGDELHPTVAGFAALAAKLVTFIPPPPAPTPAPTS</sequence>
<dbReference type="GO" id="GO:0020037">
    <property type="term" value="F:heme binding"/>
    <property type="evidence" value="ECO:0007669"/>
    <property type="project" value="InterPro"/>
</dbReference>
<evidence type="ECO:0000256" key="1">
    <source>
        <dbReference type="ARBA" id="ARBA00001970"/>
    </source>
</evidence>
<dbReference type="GO" id="GO:0046872">
    <property type="term" value="F:metal ion binding"/>
    <property type="evidence" value="ECO:0007669"/>
    <property type="project" value="UniProtKB-KW"/>
</dbReference>
<name>A0A480ALX3_9BURK</name>
<dbReference type="OrthoDB" id="9781066at2"/>
<evidence type="ECO:0000256" key="2">
    <source>
        <dbReference type="ARBA" id="ARBA00022559"/>
    </source>
</evidence>
<keyword evidence="3" id="KW-0349">Heme</keyword>
<evidence type="ECO:0000313" key="8">
    <source>
        <dbReference type="EMBL" id="GCL60982.1"/>
    </source>
</evidence>
<evidence type="ECO:0000256" key="3">
    <source>
        <dbReference type="ARBA" id="ARBA00022617"/>
    </source>
</evidence>
<evidence type="ECO:0000256" key="6">
    <source>
        <dbReference type="ARBA" id="ARBA00023004"/>
    </source>
</evidence>
<dbReference type="EMBL" id="BJCL01000001">
    <property type="protein sequence ID" value="GCL60982.1"/>
    <property type="molecule type" value="Genomic_DNA"/>
</dbReference>
<dbReference type="SUPFAM" id="SSF52266">
    <property type="entry name" value="SGNH hydrolase"/>
    <property type="match status" value="1"/>
</dbReference>
<dbReference type="InterPro" id="IPR006314">
    <property type="entry name" value="Dyp_peroxidase"/>
</dbReference>
<dbReference type="PANTHER" id="PTHR30521:SF4">
    <property type="entry name" value="DEFERROCHELATASE"/>
    <property type="match status" value="1"/>
</dbReference>
<evidence type="ECO:0000256" key="7">
    <source>
        <dbReference type="SAM" id="MobiDB-lite"/>
    </source>
</evidence>
<keyword evidence="6" id="KW-0408">Iron</keyword>
<dbReference type="PROSITE" id="PS51404">
    <property type="entry name" value="DYP_PEROXIDASE"/>
    <property type="match status" value="1"/>
</dbReference>
<dbReference type="Proteomes" id="UP000301751">
    <property type="component" value="Unassembled WGS sequence"/>
</dbReference>
<evidence type="ECO:0000256" key="5">
    <source>
        <dbReference type="ARBA" id="ARBA00023002"/>
    </source>
</evidence>
<feature type="region of interest" description="Disordered" evidence="7">
    <location>
        <begin position="644"/>
        <end position="690"/>
    </location>
</feature>
<keyword evidence="9" id="KW-1185">Reference proteome</keyword>
<evidence type="ECO:0000256" key="4">
    <source>
        <dbReference type="ARBA" id="ARBA00022723"/>
    </source>
</evidence>
<keyword evidence="5" id="KW-0560">Oxidoreductase</keyword>
<dbReference type="SUPFAM" id="SSF54909">
    <property type="entry name" value="Dimeric alpha+beta barrel"/>
    <property type="match status" value="1"/>
</dbReference>
<comment type="cofactor">
    <cofactor evidence="1">
        <name>heme b</name>
        <dbReference type="ChEBI" id="CHEBI:60344"/>
    </cofactor>
</comment>
<evidence type="ECO:0008006" key="10">
    <source>
        <dbReference type="Google" id="ProtNLM"/>
    </source>
</evidence>
<evidence type="ECO:0000313" key="9">
    <source>
        <dbReference type="Proteomes" id="UP000301751"/>
    </source>
</evidence>
<keyword evidence="2" id="KW-0575">Peroxidase</keyword>
<dbReference type="GO" id="GO:0005829">
    <property type="term" value="C:cytosol"/>
    <property type="evidence" value="ECO:0007669"/>
    <property type="project" value="TreeGrafter"/>
</dbReference>
<gene>
    <name evidence="8" type="ORF">AQPW35_00630</name>
</gene>
<dbReference type="GO" id="GO:0004601">
    <property type="term" value="F:peroxidase activity"/>
    <property type="evidence" value="ECO:0007669"/>
    <property type="project" value="UniProtKB-KW"/>
</dbReference>
<dbReference type="RefSeq" id="WP_137730772.1">
    <property type="nucleotide sequence ID" value="NZ_BJCL01000001.1"/>
</dbReference>
<keyword evidence="4" id="KW-0479">Metal-binding</keyword>
<dbReference type="PANTHER" id="PTHR30521">
    <property type="entry name" value="DEFERROCHELATASE/PEROXIDASE"/>
    <property type="match status" value="1"/>
</dbReference>
<protein>
    <recommendedName>
        <fullName evidence="10">SGNH hydrolase-type esterase domain-containing protein</fullName>
    </recommendedName>
</protein>
<reference evidence="9" key="1">
    <citation type="submission" date="2019-03" db="EMBL/GenBank/DDBJ databases">
        <title>Aquabacterium pictum sp.nov., the first bacteriochlorophyll a-containing freshwater bacterium in the genus Aquabacterium of the class Betaproteobacteria.</title>
        <authorList>
            <person name="Hirose S."/>
            <person name="Tank M."/>
            <person name="Hara E."/>
            <person name="Tamaki H."/>
            <person name="Takaichi S."/>
            <person name="Haruta S."/>
            <person name="Hanada S."/>
        </authorList>
    </citation>
    <scope>NUCLEOTIDE SEQUENCE [LARGE SCALE GENOMIC DNA]</scope>
    <source>
        <strain evidence="9">W35</strain>
    </source>
</reference>
<accession>A0A480ALX3</accession>
<proteinExistence type="predicted"/>
<comment type="caution">
    <text evidence="8">The sequence shown here is derived from an EMBL/GenBank/DDBJ whole genome shotgun (WGS) entry which is preliminary data.</text>
</comment>
<organism evidence="8 9">
    <name type="scientific">Pseudaquabacterium pictum</name>
    <dbReference type="NCBI Taxonomy" id="2315236"/>
    <lineage>
        <taxon>Bacteria</taxon>
        <taxon>Pseudomonadati</taxon>
        <taxon>Pseudomonadota</taxon>
        <taxon>Betaproteobacteria</taxon>
        <taxon>Burkholderiales</taxon>
        <taxon>Sphaerotilaceae</taxon>
        <taxon>Pseudaquabacterium</taxon>
    </lineage>
</organism>
<dbReference type="InterPro" id="IPR011008">
    <property type="entry name" value="Dimeric_a/b-barrel"/>
</dbReference>